<accession>A0A2P5EKN4</accession>
<sequence>MFSRKPSPPSSWTEKKEEHHYDNNKITKESSLFFTATLKNNPRLKYTALLFFFLSSWYVINSFWFNLPTKNDNSQNQNDVKISKTTVLNNCRNGTLSVYVYDLPAEFNFGLLENCRHLNVYTDMCPHVANRGLGQPISDLGSGSGSGSTRPSWFATHQFIAEMIFHARVESHACRTRDPGRAALFYVPFYGGLHASSKFRESNLTERDALAVRLVDFLTEQPWWRRNQGRDHLLALGRTAWDFMRAPQGPDFGANSLLNLPPLKNATVLTVERQPWQGKNQRGIPYPSYFHPSTWREVVTWQERVRGSSRPNLFSFIGGPRKGLEKAAIRDELIAQCSGSNRCELLRCGSKCHDPGHVLGVMARSVFCLQAPGDSFTRRSTFDSVLAGCIPVFFSEHTAYSQYGWFLPEERGEYSVFIDEKSEASRRVEEELARIPRERVERMRERVIGLIPRLTYAHPNATDAGFDDAVDVALAALADHVHFKLSLN</sequence>
<feature type="domain" description="Exostosin GT47" evidence="6">
    <location>
        <begin position="95"/>
        <end position="422"/>
    </location>
</feature>
<dbReference type="OrthoDB" id="1924787at2759"/>
<dbReference type="EMBL" id="JXTC01000136">
    <property type="protein sequence ID" value="PON86128.1"/>
    <property type="molecule type" value="Genomic_DNA"/>
</dbReference>
<name>A0A2P5EKN4_TREOI</name>
<keyword evidence="3" id="KW-0328">Glycosyltransferase</keyword>
<evidence type="ECO:0000256" key="1">
    <source>
        <dbReference type="ARBA" id="ARBA00004323"/>
    </source>
</evidence>
<evidence type="ECO:0000256" key="3">
    <source>
        <dbReference type="ARBA" id="ARBA00022676"/>
    </source>
</evidence>
<dbReference type="GO" id="GO:0000139">
    <property type="term" value="C:Golgi membrane"/>
    <property type="evidence" value="ECO:0007669"/>
    <property type="project" value="UniProtKB-SubCell"/>
</dbReference>
<comment type="similarity">
    <text evidence="2">Belongs to the glycosyltransferase 47 family.</text>
</comment>
<proteinExistence type="inferred from homology"/>
<protein>
    <submittedName>
        <fullName evidence="7">Exostosin-like</fullName>
    </submittedName>
</protein>
<evidence type="ECO:0000256" key="4">
    <source>
        <dbReference type="ARBA" id="ARBA00022968"/>
    </source>
</evidence>
<dbReference type="Pfam" id="PF03016">
    <property type="entry name" value="Exostosin_GT47"/>
    <property type="match status" value="1"/>
</dbReference>
<dbReference type="STRING" id="63057.A0A2P5EKN4"/>
<comment type="subcellular location">
    <subcellularLocation>
        <location evidence="1">Golgi apparatus membrane</location>
        <topology evidence="1">Single-pass type II membrane protein</topology>
    </subcellularLocation>
</comment>
<reference evidence="8" key="1">
    <citation type="submission" date="2016-06" db="EMBL/GenBank/DDBJ databases">
        <title>Parallel loss of symbiosis genes in relatives of nitrogen-fixing non-legume Parasponia.</title>
        <authorList>
            <person name="Van Velzen R."/>
            <person name="Holmer R."/>
            <person name="Bu F."/>
            <person name="Rutten L."/>
            <person name="Van Zeijl A."/>
            <person name="Liu W."/>
            <person name="Santuari L."/>
            <person name="Cao Q."/>
            <person name="Sharma T."/>
            <person name="Shen D."/>
            <person name="Roswanjaya Y."/>
            <person name="Wardhani T."/>
            <person name="Kalhor M.S."/>
            <person name="Jansen J."/>
            <person name="Van den Hoogen J."/>
            <person name="Gungor B."/>
            <person name="Hartog M."/>
            <person name="Hontelez J."/>
            <person name="Verver J."/>
            <person name="Yang W.-C."/>
            <person name="Schijlen E."/>
            <person name="Repin R."/>
            <person name="Schilthuizen M."/>
            <person name="Schranz E."/>
            <person name="Heidstra R."/>
            <person name="Miyata K."/>
            <person name="Fedorova E."/>
            <person name="Kohlen W."/>
            <person name="Bisseling T."/>
            <person name="Smit S."/>
            <person name="Geurts R."/>
        </authorList>
    </citation>
    <scope>NUCLEOTIDE SEQUENCE [LARGE SCALE GENOMIC DNA]</scope>
    <source>
        <strain evidence="8">cv. RG33-2</strain>
    </source>
</reference>
<evidence type="ECO:0000256" key="2">
    <source>
        <dbReference type="ARBA" id="ARBA00010271"/>
    </source>
</evidence>
<dbReference type="PANTHER" id="PTHR11062:SF255">
    <property type="entry name" value="XYLOGLUCAN GALACTOSYLTRANSFERASE GT17-RELATED"/>
    <property type="match status" value="1"/>
</dbReference>
<keyword evidence="4" id="KW-0812">Transmembrane</keyword>
<organism evidence="7 8">
    <name type="scientific">Trema orientale</name>
    <name type="common">Charcoal tree</name>
    <name type="synonym">Celtis orientalis</name>
    <dbReference type="NCBI Taxonomy" id="63057"/>
    <lineage>
        <taxon>Eukaryota</taxon>
        <taxon>Viridiplantae</taxon>
        <taxon>Streptophyta</taxon>
        <taxon>Embryophyta</taxon>
        <taxon>Tracheophyta</taxon>
        <taxon>Spermatophyta</taxon>
        <taxon>Magnoliopsida</taxon>
        <taxon>eudicotyledons</taxon>
        <taxon>Gunneridae</taxon>
        <taxon>Pentapetalae</taxon>
        <taxon>rosids</taxon>
        <taxon>fabids</taxon>
        <taxon>Rosales</taxon>
        <taxon>Cannabaceae</taxon>
        <taxon>Trema</taxon>
    </lineage>
</organism>
<keyword evidence="8" id="KW-1185">Reference proteome</keyword>
<dbReference type="AlphaFoldDB" id="A0A2P5EKN4"/>
<dbReference type="InterPro" id="IPR040911">
    <property type="entry name" value="Exostosin_GT47"/>
</dbReference>
<gene>
    <name evidence="7" type="ORF">TorRG33x02_180020</name>
</gene>
<dbReference type="Proteomes" id="UP000237000">
    <property type="component" value="Unassembled WGS sequence"/>
</dbReference>
<dbReference type="PANTHER" id="PTHR11062">
    <property type="entry name" value="EXOSTOSIN HEPARAN SULFATE GLYCOSYLTRANSFERASE -RELATED"/>
    <property type="match status" value="1"/>
</dbReference>
<evidence type="ECO:0000259" key="6">
    <source>
        <dbReference type="Pfam" id="PF03016"/>
    </source>
</evidence>
<dbReference type="GO" id="GO:0016757">
    <property type="term" value="F:glycosyltransferase activity"/>
    <property type="evidence" value="ECO:0007669"/>
    <property type="project" value="UniProtKB-KW"/>
</dbReference>
<evidence type="ECO:0000313" key="7">
    <source>
        <dbReference type="EMBL" id="PON86128.1"/>
    </source>
</evidence>
<evidence type="ECO:0000313" key="8">
    <source>
        <dbReference type="Proteomes" id="UP000237000"/>
    </source>
</evidence>
<keyword evidence="3" id="KW-0808">Transferase</keyword>
<keyword evidence="5" id="KW-0333">Golgi apparatus</keyword>
<comment type="caution">
    <text evidence="7">The sequence shown here is derived from an EMBL/GenBank/DDBJ whole genome shotgun (WGS) entry which is preliminary data.</text>
</comment>
<keyword evidence="4" id="KW-0735">Signal-anchor</keyword>
<dbReference type="InParanoid" id="A0A2P5EKN4"/>
<evidence type="ECO:0000256" key="5">
    <source>
        <dbReference type="ARBA" id="ARBA00023034"/>
    </source>
</evidence>
<dbReference type="InterPro" id="IPR004263">
    <property type="entry name" value="Exostosin"/>
</dbReference>